<evidence type="ECO:0000313" key="2">
    <source>
        <dbReference type="Proteomes" id="UP000094147"/>
    </source>
</evidence>
<organism evidence="1 2">
    <name type="scientific">Kangiella sediminilitoris</name>
    <dbReference type="NCBI Taxonomy" id="1144748"/>
    <lineage>
        <taxon>Bacteria</taxon>
        <taxon>Pseudomonadati</taxon>
        <taxon>Pseudomonadota</taxon>
        <taxon>Gammaproteobacteria</taxon>
        <taxon>Kangiellales</taxon>
        <taxon>Kangiellaceae</taxon>
        <taxon>Kangiella</taxon>
    </lineage>
</organism>
<dbReference type="Proteomes" id="UP000094147">
    <property type="component" value="Chromosome"/>
</dbReference>
<dbReference type="EMBL" id="CP012418">
    <property type="protein sequence ID" value="AOE49529.1"/>
    <property type="molecule type" value="Genomic_DNA"/>
</dbReference>
<name>A0A1B3B9Q4_9GAMM</name>
<dbReference type="STRING" id="1144748.KS2013_806"/>
<sequence>MIFNQKADCVQGRIGQINQNPTPGNNYNELKEPTTLLVY</sequence>
<dbReference type="AlphaFoldDB" id="A0A1B3B9Q4"/>
<proteinExistence type="predicted"/>
<keyword evidence="2" id="KW-1185">Reference proteome</keyword>
<evidence type="ECO:0000313" key="1">
    <source>
        <dbReference type="EMBL" id="AOE49529.1"/>
    </source>
</evidence>
<accession>A0A1B3B9Q4</accession>
<dbReference type="KEGG" id="ksd:KS2013_806"/>
<reference evidence="2" key="1">
    <citation type="submission" date="2015-08" db="EMBL/GenBank/DDBJ databases">
        <authorList>
            <person name="Kim K.M."/>
        </authorList>
    </citation>
    <scope>NUCLEOTIDE SEQUENCE [LARGE SCALE GENOMIC DNA]</scope>
    <source>
        <strain evidence="2">KCTC 23892</strain>
    </source>
</reference>
<gene>
    <name evidence="1" type="ORF">KS2013_806</name>
</gene>
<protein>
    <submittedName>
        <fullName evidence="1">Uncharacterized protein</fullName>
    </submittedName>
</protein>